<feature type="region of interest" description="Disordered" evidence="6">
    <location>
        <begin position="333"/>
        <end position="368"/>
    </location>
</feature>
<evidence type="ECO:0000313" key="11">
    <source>
        <dbReference type="RefSeq" id="XP_024940250.1"/>
    </source>
</evidence>
<dbReference type="FunFam" id="3.40.50.1000:FF:000173">
    <property type="entry name" value="Membrane-associated phosphatidylinositol transfer protein 2"/>
    <property type="match status" value="1"/>
</dbReference>
<dbReference type="InterPro" id="IPR031315">
    <property type="entry name" value="LNS2/PITP"/>
</dbReference>
<accession>A0AAJ7RGT2</accession>
<dbReference type="GO" id="GO:0012505">
    <property type="term" value="C:endomembrane system"/>
    <property type="evidence" value="ECO:0007669"/>
    <property type="project" value="UniProtKB-SubCell"/>
</dbReference>
<organism evidence="8 10">
    <name type="scientific">Cephus cinctus</name>
    <name type="common">Wheat stem sawfly</name>
    <dbReference type="NCBI Taxonomy" id="211228"/>
    <lineage>
        <taxon>Eukaryota</taxon>
        <taxon>Metazoa</taxon>
        <taxon>Ecdysozoa</taxon>
        <taxon>Arthropoda</taxon>
        <taxon>Hexapoda</taxon>
        <taxon>Insecta</taxon>
        <taxon>Pterygota</taxon>
        <taxon>Neoptera</taxon>
        <taxon>Endopterygota</taxon>
        <taxon>Hymenoptera</taxon>
        <taxon>Cephoidea</taxon>
        <taxon>Cephidae</taxon>
        <taxon>Cephus</taxon>
    </lineage>
</organism>
<feature type="region of interest" description="Disordered" evidence="6">
    <location>
        <begin position="666"/>
        <end position="699"/>
    </location>
</feature>
<evidence type="ECO:0000256" key="4">
    <source>
        <dbReference type="ARBA" id="ARBA00022553"/>
    </source>
</evidence>
<dbReference type="GO" id="GO:0008525">
    <property type="term" value="F:phosphatidylcholine transporter activity"/>
    <property type="evidence" value="ECO:0007669"/>
    <property type="project" value="TreeGrafter"/>
</dbReference>
<comment type="similarity">
    <text evidence="2">Belongs to the PtdIns transfer protein family. PI transfer class IIA subfamily.</text>
</comment>
<evidence type="ECO:0000259" key="7">
    <source>
        <dbReference type="PROSITE" id="PS51043"/>
    </source>
</evidence>
<dbReference type="GO" id="GO:0046872">
    <property type="term" value="F:metal ion binding"/>
    <property type="evidence" value="ECO:0007669"/>
    <property type="project" value="InterPro"/>
</dbReference>
<dbReference type="InterPro" id="IPR036412">
    <property type="entry name" value="HAD-like_sf"/>
</dbReference>
<keyword evidence="8" id="KW-1185">Reference proteome</keyword>
<evidence type="ECO:0000313" key="10">
    <source>
        <dbReference type="RefSeq" id="XP_024940247.1"/>
    </source>
</evidence>
<dbReference type="FunFam" id="3.30.530.20:FF:000001">
    <property type="entry name" value="Phosphatidylinositol transfer protein membrane associated 2"/>
    <property type="match status" value="1"/>
</dbReference>
<dbReference type="CDD" id="cd08889">
    <property type="entry name" value="SRPBCC_PITPNM1-2_like"/>
    <property type="match status" value="1"/>
</dbReference>
<dbReference type="RefSeq" id="XP_024940247.1">
    <property type="nucleotide sequence ID" value="XM_025084479.1"/>
</dbReference>
<dbReference type="SUPFAM" id="SSF56784">
    <property type="entry name" value="HAD-like"/>
    <property type="match status" value="1"/>
</dbReference>
<dbReference type="PANTHER" id="PTHR10658:SF81">
    <property type="entry name" value="PROTEIN RETINAL DEGENERATION B"/>
    <property type="match status" value="1"/>
</dbReference>
<dbReference type="GeneID" id="107267111"/>
<keyword evidence="4" id="KW-0597">Phosphoprotein</keyword>
<feature type="region of interest" description="Disordered" evidence="6">
    <location>
        <begin position="1264"/>
        <end position="1288"/>
    </location>
</feature>
<keyword evidence="5" id="KW-0106">Calcium</keyword>
<dbReference type="PRINTS" id="PR00391">
    <property type="entry name" value="PITRANSFER"/>
</dbReference>
<feature type="compositionally biased region" description="Low complexity" evidence="6">
    <location>
        <begin position="674"/>
        <end position="684"/>
    </location>
</feature>
<sequence>MLIKEYRIPLPLTVEEYKIAQLYMIAKKSREESKGVGSGVEIIVNEPYNDGPGGNGQYTHKIYHVGSHLPGWFKSLLPKSALTVKEEAWNAYPYTKTRYTCPFVEKFFIEIETYYYPDNGHQENVFKLSGSDLRNRVVDIIDVVKDQLYGADYVKEEDPKVYVSEKTGRGPLTESWLEDYWGEVKGKPQPTSSGKSLMCAYKLCRVEFRYWGMQTKLEKFIHDIALRKMMLRAHRQAWAWQDEWNGLTMEDIREIERQTQLALQRKMGFSESAEDIADGEEPAVTTNAAMTPQDSDVAKTLAATLGSIEKNEDPQSPPSLRKPSDIPIINTAVSSEGELSPEDSPTELSAPRSVEEKSDGKKAWKRSNLSLHSPSSAKSFEIQIANLRMESIVRESESGSEDEFFDCQAGFIIPTIRKEDFGDNSALAKWSSLDLLAEEEDTASPTASPANKQEDTIFSSSYLQRVASERSSKRLTIHTSASIDVSCPASPQHSPTHQPCRTTVLLIVLHAGSVLDANVDLTAKKSDITTFKGAFECVMRQHYPSMVGHIAIKFVSCPSICTEGLGILSSLSPYSFDVSPSCMDTPQVTHDTIPIGAIPLLASSTPDYQDSVSRVVNGANQVYHEFIKSEEGRGFTGQICFVSDSVGSILAYDALCRSAQYQSRNDSENSILENDNQGMDNNGGNEDGRHLSAPSPRRRSSSTRKIIVFSDFSHQCKLEFEVGEFFMFGSPLALVLAYRKISSAGEKNSIIPRPMANQVYNLFHPTDPVAARLEPLISARFSLLPPVNVARYQKYPLGNGQPYHLLETIQTNPQLFYDGLNVPNTPLPHLRRLSDISIQSVMSGINDNVPLQAVSALTQKWWGNKRMDYALYCPEGLANFPTNALPHLFHASYWESSDVIAFILRQLGRFDLPMLGNEEKELAFFRPGQPREKWNKKRTSVKLKRFLFHPQNVAANHRANDVIVREGAAQILIARFMYGPIDMIALTGEKVDIHVMKDAPAGEWSFLSTEVTDKTGRVTYRIPEEKALGYGIYPVKMVVRGDHTSVDFFMAVIPPRTECVVFSIDGSFTASMSVTGRDPKVRAGAVDVVRHWQELGYLIIYITGRPDMQQQKVVSWLSQHNFPHGLVSFADGLSTDPLGHKAAYLNNLIREHGVIIHHAYGSSKDISVYTAINLRPNQIFIVGKVPKKQHALATVLLEGYAAHLNTLQAHGGSRPAQGNARMVIPRGQFGLPGQNASLRRRSSFRSAKRAISHPLMGKVTILERSTSVGPPTTPQSVPPVRTVAQEKL</sequence>
<protein>
    <submittedName>
        <fullName evidence="9 10">Protein retinal degeneration B isoform X1</fullName>
    </submittedName>
</protein>
<reference evidence="9 10" key="1">
    <citation type="submission" date="2025-04" db="UniProtKB">
        <authorList>
            <consortium name="RefSeq"/>
        </authorList>
    </citation>
    <scope>IDENTIFICATION</scope>
</reference>
<dbReference type="Pfam" id="PF02862">
    <property type="entry name" value="DDHD"/>
    <property type="match status" value="2"/>
</dbReference>
<gene>
    <name evidence="9 10 11" type="primary">LOC107267111</name>
</gene>
<proteinExistence type="inferred from homology"/>
<dbReference type="RefSeq" id="XP_024940244.1">
    <property type="nucleotide sequence ID" value="XM_025084476.1"/>
</dbReference>
<evidence type="ECO:0000256" key="2">
    <source>
        <dbReference type="ARBA" id="ARBA00010316"/>
    </source>
</evidence>
<dbReference type="Pfam" id="PF24694">
    <property type="entry name" value="LNS2_PITM1-3"/>
    <property type="match status" value="1"/>
</dbReference>
<evidence type="ECO:0000256" key="3">
    <source>
        <dbReference type="ARBA" id="ARBA00022481"/>
    </source>
</evidence>
<evidence type="ECO:0000313" key="8">
    <source>
        <dbReference type="Proteomes" id="UP000694920"/>
    </source>
</evidence>
<evidence type="ECO:0000256" key="5">
    <source>
        <dbReference type="ARBA" id="ARBA00022837"/>
    </source>
</evidence>
<dbReference type="SMART" id="SM01127">
    <property type="entry name" value="DDHD"/>
    <property type="match status" value="1"/>
</dbReference>
<evidence type="ECO:0000256" key="1">
    <source>
        <dbReference type="ARBA" id="ARBA00004184"/>
    </source>
</evidence>
<dbReference type="GO" id="GO:0008526">
    <property type="term" value="F:phosphatidylinositol transfer activity"/>
    <property type="evidence" value="ECO:0007669"/>
    <property type="project" value="TreeGrafter"/>
</dbReference>
<dbReference type="CTD" id="32340"/>
<dbReference type="Gene3D" id="3.30.530.20">
    <property type="match status" value="1"/>
</dbReference>
<dbReference type="Pfam" id="PF02121">
    <property type="entry name" value="IP_trans"/>
    <property type="match status" value="1"/>
</dbReference>
<dbReference type="Proteomes" id="UP000694920">
    <property type="component" value="Unplaced"/>
</dbReference>
<dbReference type="GO" id="GO:0005737">
    <property type="term" value="C:cytoplasm"/>
    <property type="evidence" value="ECO:0007669"/>
    <property type="project" value="TreeGrafter"/>
</dbReference>
<dbReference type="InterPro" id="IPR023214">
    <property type="entry name" value="HAD_sf"/>
</dbReference>
<dbReference type="SMART" id="SM00775">
    <property type="entry name" value="LNS2"/>
    <property type="match status" value="1"/>
</dbReference>
<comment type="subcellular location">
    <subcellularLocation>
        <location evidence="1">Endomembrane system</location>
        <topology evidence="1">Peripheral membrane protein</topology>
    </subcellularLocation>
</comment>
<dbReference type="Pfam" id="PF24695">
    <property type="entry name" value="PITM1-3"/>
    <property type="match status" value="1"/>
</dbReference>
<dbReference type="RefSeq" id="XP_024940250.1">
    <property type="nucleotide sequence ID" value="XM_025084482.1"/>
</dbReference>
<dbReference type="InterPro" id="IPR001666">
    <property type="entry name" value="PI_transfer"/>
</dbReference>
<dbReference type="PANTHER" id="PTHR10658">
    <property type="entry name" value="PHOSPHATIDYLINOSITOL TRANSFER PROTEIN"/>
    <property type="match status" value="1"/>
</dbReference>
<dbReference type="InterPro" id="IPR055261">
    <property type="entry name" value="PI_transfer_N"/>
</dbReference>
<feature type="compositionally biased region" description="Basic and acidic residues" evidence="6">
    <location>
        <begin position="353"/>
        <end position="362"/>
    </location>
</feature>
<evidence type="ECO:0000256" key="6">
    <source>
        <dbReference type="SAM" id="MobiDB-lite"/>
    </source>
</evidence>
<dbReference type="GO" id="GO:0031210">
    <property type="term" value="F:phosphatidylcholine binding"/>
    <property type="evidence" value="ECO:0007669"/>
    <property type="project" value="TreeGrafter"/>
</dbReference>
<dbReference type="Gene3D" id="3.40.50.1000">
    <property type="entry name" value="HAD superfamily/HAD-like"/>
    <property type="match status" value="1"/>
</dbReference>
<dbReference type="InterPro" id="IPR023393">
    <property type="entry name" value="START-like_dom_sf"/>
</dbReference>
<name>A0AAJ7RGT2_CEPCN</name>
<keyword evidence="3" id="KW-0488">Methylation</keyword>
<dbReference type="InterPro" id="IPR004177">
    <property type="entry name" value="DDHD_dom"/>
</dbReference>
<evidence type="ECO:0000313" key="9">
    <source>
        <dbReference type="RefSeq" id="XP_024940244.1"/>
    </source>
</evidence>
<dbReference type="SUPFAM" id="SSF55961">
    <property type="entry name" value="Bet v1-like"/>
    <property type="match status" value="1"/>
</dbReference>
<dbReference type="PROSITE" id="PS51043">
    <property type="entry name" value="DDHD"/>
    <property type="match status" value="1"/>
</dbReference>
<dbReference type="GO" id="GO:0035091">
    <property type="term" value="F:phosphatidylinositol binding"/>
    <property type="evidence" value="ECO:0007669"/>
    <property type="project" value="TreeGrafter"/>
</dbReference>
<feature type="region of interest" description="Disordered" evidence="6">
    <location>
        <begin position="307"/>
        <end position="326"/>
    </location>
</feature>
<feature type="domain" description="DDHD" evidence="7">
    <location>
        <begin position="718"/>
        <end position="909"/>
    </location>
</feature>